<dbReference type="KEGG" id="mgik:GO620_007115"/>
<sequence>MENIYNDPIISIFWDKVTNWMAFLQQNPYWRKFNKEKISYTLIYDEHVNEDGIHEFEFDEQTKKEHEFLMCYVELISCLNALVECEYYFRRYPFNGLPVRHADYLTRNCEVFFNKIYEFRERIKNLGAAYKAVSPNHYMDTGRLIKHYDNSFSYELKERNLLNHHSRFSDIALNKLGIIKILEEEDTKLAFLESSNVEYRRICRLWVKKVQTRSEVVKKYLVAITEHLTRYCGFLNAVK</sequence>
<evidence type="ECO:0000313" key="2">
    <source>
        <dbReference type="Proteomes" id="UP000429232"/>
    </source>
</evidence>
<name>A0A6I4I136_9SPHI</name>
<dbReference type="RefSeq" id="WP_157523785.1">
    <property type="nucleotide sequence ID" value="NZ_CP066775.1"/>
</dbReference>
<dbReference type="AlphaFoldDB" id="A0A6I4I136"/>
<evidence type="ECO:0000313" key="1">
    <source>
        <dbReference type="EMBL" id="QQL51211.1"/>
    </source>
</evidence>
<dbReference type="Proteomes" id="UP000429232">
    <property type="component" value="Chromosome"/>
</dbReference>
<reference evidence="1 2" key="1">
    <citation type="submission" date="2020-12" db="EMBL/GenBank/DDBJ databases">
        <title>HMF7856_wgs.fasta genome submission.</title>
        <authorList>
            <person name="Kang H."/>
            <person name="Kim H."/>
            <person name="Joh K."/>
        </authorList>
    </citation>
    <scope>NUCLEOTIDE SEQUENCE [LARGE SCALE GENOMIC DNA]</scope>
    <source>
        <strain evidence="1 2">HMF7856</strain>
    </source>
</reference>
<proteinExistence type="predicted"/>
<dbReference type="EMBL" id="CP066775">
    <property type="protein sequence ID" value="QQL51211.1"/>
    <property type="molecule type" value="Genomic_DNA"/>
</dbReference>
<evidence type="ECO:0008006" key="3">
    <source>
        <dbReference type="Google" id="ProtNLM"/>
    </source>
</evidence>
<protein>
    <recommendedName>
        <fullName evidence="3">Cthe-2314-like HEPN domain-containing protein</fullName>
    </recommendedName>
</protein>
<keyword evidence="2" id="KW-1185">Reference proteome</keyword>
<gene>
    <name evidence="1" type="ORF">GO620_007115</name>
</gene>
<organism evidence="1 2">
    <name type="scientific">Mucilaginibacter ginkgonis</name>
    <dbReference type="NCBI Taxonomy" id="2682091"/>
    <lineage>
        <taxon>Bacteria</taxon>
        <taxon>Pseudomonadati</taxon>
        <taxon>Bacteroidota</taxon>
        <taxon>Sphingobacteriia</taxon>
        <taxon>Sphingobacteriales</taxon>
        <taxon>Sphingobacteriaceae</taxon>
        <taxon>Mucilaginibacter</taxon>
    </lineage>
</organism>
<accession>A0A6I4I136</accession>